<dbReference type="EMBL" id="ML739043">
    <property type="protein sequence ID" value="KAE8356061.1"/>
    <property type="molecule type" value="Genomic_DNA"/>
</dbReference>
<protein>
    <submittedName>
        <fullName evidence="1">Uncharacterized protein</fullName>
    </submittedName>
</protein>
<name>A0A5N6ZEG8_9EURO</name>
<proteinExistence type="predicted"/>
<organism evidence="1 2">
    <name type="scientific">Aspergillus coremiiformis</name>
    <dbReference type="NCBI Taxonomy" id="138285"/>
    <lineage>
        <taxon>Eukaryota</taxon>
        <taxon>Fungi</taxon>
        <taxon>Dikarya</taxon>
        <taxon>Ascomycota</taxon>
        <taxon>Pezizomycotina</taxon>
        <taxon>Eurotiomycetes</taxon>
        <taxon>Eurotiomycetidae</taxon>
        <taxon>Eurotiales</taxon>
        <taxon>Aspergillaceae</taxon>
        <taxon>Aspergillus</taxon>
        <taxon>Aspergillus subgen. Circumdati</taxon>
    </lineage>
</organism>
<evidence type="ECO:0000313" key="1">
    <source>
        <dbReference type="EMBL" id="KAE8356061.1"/>
    </source>
</evidence>
<dbReference type="Proteomes" id="UP000327118">
    <property type="component" value="Unassembled WGS sequence"/>
</dbReference>
<sequence length="233" mass="26280">MEVNRAITTVLYDLQIGKIPASIIGEIALNYYNVPRVLHDIEICVPASFLSQALYTLCSTKRYKLMEKKEYDIFTEYKRAFPVLAAIHSNIPIVIFPDSHFHLSPLGHNIVSYNGVLGTSYSREILDLVPVDEIQYLPVPRLPPYFIGLCRRFFESNDDMARISAEQLVDGMDLDEEWIRINLSGAPLKVRELATTLVAEKSSRIDASLDLIMPRSALESSMEGLRLIPGSGY</sequence>
<evidence type="ECO:0000313" key="2">
    <source>
        <dbReference type="Proteomes" id="UP000327118"/>
    </source>
</evidence>
<reference evidence="2" key="1">
    <citation type="submission" date="2019-04" db="EMBL/GenBank/DDBJ databases">
        <title>Friends and foes A comparative genomics studyof 23 Aspergillus species from section Flavi.</title>
        <authorList>
            <consortium name="DOE Joint Genome Institute"/>
            <person name="Kjaerbolling I."/>
            <person name="Vesth T."/>
            <person name="Frisvad J.C."/>
            <person name="Nybo J.L."/>
            <person name="Theobald S."/>
            <person name="Kildgaard S."/>
            <person name="Isbrandt T."/>
            <person name="Kuo A."/>
            <person name="Sato A."/>
            <person name="Lyhne E.K."/>
            <person name="Kogle M.E."/>
            <person name="Wiebenga A."/>
            <person name="Kun R.S."/>
            <person name="Lubbers R.J."/>
            <person name="Makela M.R."/>
            <person name="Barry K."/>
            <person name="Chovatia M."/>
            <person name="Clum A."/>
            <person name="Daum C."/>
            <person name="Haridas S."/>
            <person name="He G."/>
            <person name="LaButti K."/>
            <person name="Lipzen A."/>
            <person name="Mondo S."/>
            <person name="Riley R."/>
            <person name="Salamov A."/>
            <person name="Simmons B.A."/>
            <person name="Magnuson J.K."/>
            <person name="Henrissat B."/>
            <person name="Mortensen U.H."/>
            <person name="Larsen T.O."/>
            <person name="Devries R.P."/>
            <person name="Grigoriev I.V."/>
            <person name="Machida M."/>
            <person name="Baker S.E."/>
            <person name="Andersen M.R."/>
        </authorList>
    </citation>
    <scope>NUCLEOTIDE SEQUENCE [LARGE SCALE GENOMIC DNA]</scope>
    <source>
        <strain evidence="2">CBS 553.77</strain>
    </source>
</reference>
<dbReference type="OrthoDB" id="3259529at2759"/>
<gene>
    <name evidence="1" type="ORF">BDV28DRAFT_145560</name>
</gene>
<keyword evidence="2" id="KW-1185">Reference proteome</keyword>
<dbReference type="AlphaFoldDB" id="A0A5N6ZEG8"/>
<accession>A0A5N6ZEG8</accession>